<protein>
    <recommendedName>
        <fullName evidence="4">DUF2934 domain-containing protein</fullName>
    </recommendedName>
</protein>
<gene>
    <name evidence="2" type="ORF">STARVERO_02036</name>
</gene>
<dbReference type="EMBL" id="CACSAS010000001">
    <property type="protein sequence ID" value="CAA0096586.1"/>
    <property type="molecule type" value="Genomic_DNA"/>
</dbReference>
<keyword evidence="3" id="KW-1185">Reference proteome</keyword>
<dbReference type="Proteomes" id="UP000433050">
    <property type="component" value="Unassembled WGS sequence"/>
</dbReference>
<organism evidence="2 3">
    <name type="scientific">Starkeya nomas</name>
    <dbReference type="NCBI Taxonomy" id="2666134"/>
    <lineage>
        <taxon>Bacteria</taxon>
        <taxon>Pseudomonadati</taxon>
        <taxon>Pseudomonadota</taxon>
        <taxon>Alphaproteobacteria</taxon>
        <taxon>Hyphomicrobiales</taxon>
        <taxon>Xanthobacteraceae</taxon>
        <taxon>Starkeya</taxon>
    </lineage>
</organism>
<feature type="region of interest" description="Disordered" evidence="1">
    <location>
        <begin position="1"/>
        <end position="27"/>
    </location>
</feature>
<evidence type="ECO:0000256" key="1">
    <source>
        <dbReference type="SAM" id="MobiDB-lite"/>
    </source>
</evidence>
<dbReference type="RefSeq" id="WP_244616712.1">
    <property type="nucleotide sequence ID" value="NZ_CACSAS010000001.1"/>
</dbReference>
<reference evidence="2 3" key="1">
    <citation type="submission" date="2019-12" db="EMBL/GenBank/DDBJ databases">
        <authorList>
            <person name="Reyes-Prieto M."/>
        </authorList>
    </citation>
    <scope>NUCLEOTIDE SEQUENCE [LARGE SCALE GENOMIC DNA]</scope>
    <source>
        <strain evidence="2">HF14-78462</strain>
    </source>
</reference>
<proteinExistence type="predicted"/>
<feature type="region of interest" description="Disordered" evidence="1">
    <location>
        <begin position="67"/>
        <end position="139"/>
    </location>
</feature>
<sequence length="139" mass="15540">MQTDESRIRERAHRLWEEEGRPEGRAESHWFQAKEIVAIEDGRPEIFKPFDAAEAPPVEPIEALTNAGEFPTLTGQGEMEIPRRRLSDAEGGEIENEPISEIETIHRTLEMPAERRGKMAPVADQEGAMSGVAGIRPGR</sequence>
<evidence type="ECO:0000313" key="3">
    <source>
        <dbReference type="Proteomes" id="UP000433050"/>
    </source>
</evidence>
<dbReference type="AlphaFoldDB" id="A0A5S9P049"/>
<dbReference type="Pfam" id="PF11154">
    <property type="entry name" value="DUF2934"/>
    <property type="match status" value="1"/>
</dbReference>
<evidence type="ECO:0000313" key="2">
    <source>
        <dbReference type="EMBL" id="CAA0096586.1"/>
    </source>
</evidence>
<name>A0A5S9P049_9HYPH</name>
<dbReference type="InterPro" id="IPR021327">
    <property type="entry name" value="DUF2934"/>
</dbReference>
<evidence type="ECO:0008006" key="4">
    <source>
        <dbReference type="Google" id="ProtNLM"/>
    </source>
</evidence>
<feature type="compositionally biased region" description="Acidic residues" evidence="1">
    <location>
        <begin position="90"/>
        <end position="100"/>
    </location>
</feature>
<accession>A0A5S9P049</accession>
<feature type="compositionally biased region" description="Basic and acidic residues" evidence="1">
    <location>
        <begin position="103"/>
        <end position="117"/>
    </location>
</feature>